<evidence type="ECO:0000313" key="4">
    <source>
        <dbReference type="Proteomes" id="UP001157418"/>
    </source>
</evidence>
<dbReference type="Gene3D" id="1.10.510.10">
    <property type="entry name" value="Transferase(Phosphotransferase) domain 1"/>
    <property type="match status" value="1"/>
</dbReference>
<protein>
    <recommendedName>
        <fullName evidence="2">Dilute domain-containing protein</fullName>
    </recommendedName>
</protein>
<gene>
    <name evidence="3" type="ORF">LVIROSA_LOCUS27136</name>
</gene>
<dbReference type="InterPro" id="IPR002710">
    <property type="entry name" value="Dilute_dom"/>
</dbReference>
<dbReference type="Pfam" id="PF01843">
    <property type="entry name" value="DIL"/>
    <property type="match status" value="1"/>
</dbReference>
<evidence type="ECO:0000256" key="1">
    <source>
        <dbReference type="SAM" id="MobiDB-lite"/>
    </source>
</evidence>
<dbReference type="InterPro" id="IPR052072">
    <property type="entry name" value="Vascular_dev_regulator"/>
</dbReference>
<dbReference type="PANTHER" id="PTHR16027:SF6">
    <property type="entry name" value="DILUTE DOMAIN-CONTAINING PROTEIN"/>
    <property type="match status" value="1"/>
</dbReference>
<reference evidence="3 4" key="1">
    <citation type="submission" date="2022-01" db="EMBL/GenBank/DDBJ databases">
        <authorList>
            <person name="Xiong W."/>
            <person name="Schranz E."/>
        </authorList>
    </citation>
    <scope>NUCLEOTIDE SEQUENCE [LARGE SCALE GENOMIC DNA]</scope>
</reference>
<accession>A0AAU9NT87</accession>
<feature type="compositionally biased region" description="Low complexity" evidence="1">
    <location>
        <begin position="634"/>
        <end position="676"/>
    </location>
</feature>
<dbReference type="PROSITE" id="PS51126">
    <property type="entry name" value="DILUTE"/>
    <property type="match status" value="1"/>
</dbReference>
<feature type="region of interest" description="Disordered" evidence="1">
    <location>
        <begin position="219"/>
        <end position="239"/>
    </location>
</feature>
<dbReference type="Proteomes" id="UP001157418">
    <property type="component" value="Unassembled WGS sequence"/>
</dbReference>
<organism evidence="3 4">
    <name type="scientific">Lactuca virosa</name>
    <dbReference type="NCBI Taxonomy" id="75947"/>
    <lineage>
        <taxon>Eukaryota</taxon>
        <taxon>Viridiplantae</taxon>
        <taxon>Streptophyta</taxon>
        <taxon>Embryophyta</taxon>
        <taxon>Tracheophyta</taxon>
        <taxon>Spermatophyta</taxon>
        <taxon>Magnoliopsida</taxon>
        <taxon>eudicotyledons</taxon>
        <taxon>Gunneridae</taxon>
        <taxon>Pentapetalae</taxon>
        <taxon>asterids</taxon>
        <taxon>campanulids</taxon>
        <taxon>Asterales</taxon>
        <taxon>Asteraceae</taxon>
        <taxon>Cichorioideae</taxon>
        <taxon>Cichorieae</taxon>
        <taxon>Lactucinae</taxon>
        <taxon>Lactuca</taxon>
    </lineage>
</organism>
<keyword evidence="4" id="KW-1185">Reference proteome</keyword>
<dbReference type="SMART" id="SM01132">
    <property type="entry name" value="DIL"/>
    <property type="match status" value="1"/>
</dbReference>
<dbReference type="PANTHER" id="PTHR16027">
    <property type="entry name" value="DILUTE DOMAIN-CONTAINING PROTEIN YPR089W"/>
    <property type="match status" value="1"/>
</dbReference>
<feature type="region of interest" description="Disordered" evidence="1">
    <location>
        <begin position="613"/>
        <end position="691"/>
    </location>
</feature>
<sequence>MDSRRTPKFPTEPNCNFGASAFITTNIKRQCLLQWSIGGESPQPLINLVRRYYDNELERLIDPAIKDQIDSRSFDMFKEIAYECISFNLMERPTMGKVVEKIEKALNIQEPQTPARSLLTEFDRNLQTPPYEEIAAFIECVDGDIGFSDGKPVAAFTIYKCLLHWNCLEAEKTIVFHRIIQIILSAIEDKDNNNLMAYWLSNASTLLFLLHKTHQPPTLPPMGFRSSQSPEDDLAEAEHDPELQDQIDNQMACWLSCASTFLFLIRKSLKLDGAPSIQKPLSPTLVTFCSSTSSKAETEAELAESALAIEVQHVEAKYPALLFELQLTEYVEKMCGIISDNSKKEVGSFLSSSIQASKSGMLGHHSSKNHWHGIVDYLNTLLKTFKENFVPTTIVKKILTKIFSYINVQLFNSFLLYPECCSIANGRYVNEGLAELRLWCREATEKYGASLFDELNHVRQATQFLIIRSKWEISYKRINNLCSILSVSQLHKICTTACFQDKNYLGGGFDEVIASLAIKSEDRNNASSHSLLLKDSSSIHFSVDDLADSLQVEDFANVNPAIGLAKFPFAASTNSHTPPSSSEVVSFPQVEPEITNDHMKSYDIYLLSNNSNATAASPPGQGLPNLGDSPQHLSSPIPSSPTLSTMSPSTTTTETPVSSIPTSPTASSPALSDQPSSSPPPQGVVTRGRAGITRSRKIIDGTVLYDATKRAFMVVPSTHHIASAHPAWRKAMEAEFLALQHINTWSFVPRPPGVNIVGCKWIFKLKQHADGSLDKHKAVLWHVV</sequence>
<evidence type="ECO:0000313" key="3">
    <source>
        <dbReference type="EMBL" id="CAH1441042.1"/>
    </source>
</evidence>
<dbReference type="AlphaFoldDB" id="A0AAU9NT87"/>
<name>A0AAU9NT87_9ASTR</name>
<comment type="caution">
    <text evidence="3">The sequence shown here is derived from an EMBL/GenBank/DDBJ whole genome shotgun (WGS) entry which is preliminary data.</text>
</comment>
<proteinExistence type="predicted"/>
<feature type="domain" description="Dilute" evidence="2">
    <location>
        <begin position="177"/>
        <end position="522"/>
    </location>
</feature>
<evidence type="ECO:0000259" key="2">
    <source>
        <dbReference type="PROSITE" id="PS51126"/>
    </source>
</evidence>
<dbReference type="EMBL" id="CAKMRJ010005412">
    <property type="protein sequence ID" value="CAH1441042.1"/>
    <property type="molecule type" value="Genomic_DNA"/>
</dbReference>